<keyword evidence="2" id="KW-0238">DNA-binding</keyword>
<reference evidence="2 3" key="1">
    <citation type="submission" date="2018-02" db="EMBL/GenBank/DDBJ databases">
        <authorList>
            <person name="Cohen D.B."/>
            <person name="Kent A.D."/>
        </authorList>
    </citation>
    <scope>NUCLEOTIDE SEQUENCE [LARGE SCALE GENOMIC DNA]</scope>
    <source>
        <strain evidence="2 3">ULC007</strain>
    </source>
</reference>
<proteinExistence type="predicted"/>
<accession>A0A2T1DKX5</accession>
<evidence type="ECO:0000313" key="2">
    <source>
        <dbReference type="EMBL" id="PSB21150.1"/>
    </source>
</evidence>
<sequence>MTEKQLHVRISEQEMKTLERYAKKTKRSKTDIIREFIRTLDSVA</sequence>
<dbReference type="SUPFAM" id="SSF47598">
    <property type="entry name" value="Ribbon-helix-helix"/>
    <property type="match status" value="1"/>
</dbReference>
<dbReference type="RefSeq" id="WP_106253921.1">
    <property type="nucleotide sequence ID" value="NZ_PVWG01000003.1"/>
</dbReference>
<keyword evidence="3" id="KW-1185">Reference proteome</keyword>
<dbReference type="InterPro" id="IPR010985">
    <property type="entry name" value="Ribbon_hlx_hlx"/>
</dbReference>
<organism evidence="2 3">
    <name type="scientific">Phormidesmis priestleyi ULC007</name>
    <dbReference type="NCBI Taxonomy" id="1920490"/>
    <lineage>
        <taxon>Bacteria</taxon>
        <taxon>Bacillati</taxon>
        <taxon>Cyanobacteriota</taxon>
        <taxon>Cyanophyceae</taxon>
        <taxon>Leptolyngbyales</taxon>
        <taxon>Leptolyngbyaceae</taxon>
        <taxon>Phormidesmis</taxon>
    </lineage>
</organism>
<protein>
    <submittedName>
        <fullName evidence="2">DNA-binding protein</fullName>
    </submittedName>
</protein>
<feature type="domain" description="Ribbon-helix-helix protein CopG" evidence="1">
    <location>
        <begin position="4"/>
        <end position="39"/>
    </location>
</feature>
<comment type="caution">
    <text evidence="2">The sequence shown here is derived from an EMBL/GenBank/DDBJ whole genome shotgun (WGS) entry which is preliminary data.</text>
</comment>
<dbReference type="AlphaFoldDB" id="A0A2T1DKX5"/>
<dbReference type="GO" id="GO:0003677">
    <property type="term" value="F:DNA binding"/>
    <property type="evidence" value="ECO:0007669"/>
    <property type="project" value="UniProtKB-KW"/>
</dbReference>
<gene>
    <name evidence="2" type="ORF">C7B65_04210</name>
</gene>
<reference evidence="2 3" key="2">
    <citation type="submission" date="2018-03" db="EMBL/GenBank/DDBJ databases">
        <title>The ancient ancestry and fast evolution of plastids.</title>
        <authorList>
            <person name="Moore K.R."/>
            <person name="Magnabosco C."/>
            <person name="Momper L."/>
            <person name="Gold D.A."/>
            <person name="Bosak T."/>
            <person name="Fournier G.P."/>
        </authorList>
    </citation>
    <scope>NUCLEOTIDE SEQUENCE [LARGE SCALE GENOMIC DNA]</scope>
    <source>
        <strain evidence="2 3">ULC007</strain>
    </source>
</reference>
<name>A0A2T1DKX5_9CYAN</name>
<dbReference type="Pfam" id="PF01402">
    <property type="entry name" value="RHH_1"/>
    <property type="match status" value="1"/>
</dbReference>
<evidence type="ECO:0000313" key="3">
    <source>
        <dbReference type="Proteomes" id="UP000238634"/>
    </source>
</evidence>
<evidence type="ECO:0000259" key="1">
    <source>
        <dbReference type="Pfam" id="PF01402"/>
    </source>
</evidence>
<dbReference type="Proteomes" id="UP000238634">
    <property type="component" value="Unassembled WGS sequence"/>
</dbReference>
<dbReference type="GO" id="GO:0006355">
    <property type="term" value="P:regulation of DNA-templated transcription"/>
    <property type="evidence" value="ECO:0007669"/>
    <property type="project" value="InterPro"/>
</dbReference>
<dbReference type="EMBL" id="PVWG01000003">
    <property type="protein sequence ID" value="PSB21150.1"/>
    <property type="molecule type" value="Genomic_DNA"/>
</dbReference>
<dbReference type="InterPro" id="IPR002145">
    <property type="entry name" value="CopG"/>
</dbReference>